<evidence type="ECO:0000259" key="6">
    <source>
        <dbReference type="PROSITE" id="PS50983"/>
    </source>
</evidence>
<dbReference type="PANTHER" id="PTHR30532:SF1">
    <property type="entry name" value="IRON(3+)-HYDROXAMATE-BINDING PROTEIN FHUD"/>
    <property type="match status" value="1"/>
</dbReference>
<comment type="subcellular location">
    <subcellularLocation>
        <location evidence="1">Cell envelope</location>
    </subcellularLocation>
</comment>
<dbReference type="PROSITE" id="PS50983">
    <property type="entry name" value="FE_B12_PBP"/>
    <property type="match status" value="1"/>
</dbReference>
<dbReference type="RefSeq" id="WP_378608881.1">
    <property type="nucleotide sequence ID" value="NZ_JBHSQN010000015.1"/>
</dbReference>
<organism evidence="7 8">
    <name type="scientific">Nocardia lasii</name>
    <dbReference type="NCBI Taxonomy" id="1616107"/>
    <lineage>
        <taxon>Bacteria</taxon>
        <taxon>Bacillati</taxon>
        <taxon>Actinomycetota</taxon>
        <taxon>Actinomycetes</taxon>
        <taxon>Mycobacteriales</taxon>
        <taxon>Nocardiaceae</taxon>
        <taxon>Nocardia</taxon>
    </lineage>
</organism>
<protein>
    <submittedName>
        <fullName evidence="7">ABC transporter substrate-binding protein</fullName>
    </submittedName>
</protein>
<comment type="similarity">
    <text evidence="2">Belongs to the bacterial solute-binding protein 8 family.</text>
</comment>
<accession>A0ABW1JWZ7</accession>
<feature type="signal peptide" evidence="5">
    <location>
        <begin position="1"/>
        <end position="24"/>
    </location>
</feature>
<keyword evidence="3" id="KW-0813">Transport</keyword>
<evidence type="ECO:0000313" key="8">
    <source>
        <dbReference type="Proteomes" id="UP001596223"/>
    </source>
</evidence>
<dbReference type="PROSITE" id="PS51257">
    <property type="entry name" value="PROKAR_LIPOPROTEIN"/>
    <property type="match status" value="1"/>
</dbReference>
<proteinExistence type="inferred from homology"/>
<evidence type="ECO:0000256" key="2">
    <source>
        <dbReference type="ARBA" id="ARBA00008814"/>
    </source>
</evidence>
<dbReference type="Pfam" id="PF01497">
    <property type="entry name" value="Peripla_BP_2"/>
    <property type="match status" value="1"/>
</dbReference>
<dbReference type="Gene3D" id="3.40.50.1980">
    <property type="entry name" value="Nitrogenase molybdenum iron protein domain"/>
    <property type="match status" value="2"/>
</dbReference>
<name>A0ABW1JWZ7_9NOCA</name>
<evidence type="ECO:0000256" key="4">
    <source>
        <dbReference type="ARBA" id="ARBA00022729"/>
    </source>
</evidence>
<feature type="chain" id="PRO_5046871999" evidence="5">
    <location>
        <begin position="25"/>
        <end position="316"/>
    </location>
</feature>
<evidence type="ECO:0000313" key="7">
    <source>
        <dbReference type="EMBL" id="MFC6013750.1"/>
    </source>
</evidence>
<sequence>MAMLMDRRGFFGLAAGAVGAVALAGCAGSAETAVASTRAVEGATGPVQIPVNPARVVCLDHYTPGALLDVGYTPVAMAEYDETQLLATHLDAYRAIPKVGPRNGAKPELVLTHTPDLILSTALSHAPDTNAARFAEIAPTVYFPARQAGEWKLHALSAADTVGKRAEGDEVKRRYDERANDIATRYQDVFARTRWSMVMGGRNPATWYLALPDSWSGVVLADAGVQFSDISQGTGTTKEFSIELIDTLTPSDVILYQADNTGAPLPTTNPLRATEAWTRLPAVRTGHAYPLSYFNTLHYGQAMSVLDRIEEIAKTL</sequence>
<dbReference type="InterPro" id="IPR002491">
    <property type="entry name" value="ABC_transptr_periplasmic_BD"/>
</dbReference>
<dbReference type="InterPro" id="IPR006311">
    <property type="entry name" value="TAT_signal"/>
</dbReference>
<dbReference type="SUPFAM" id="SSF53807">
    <property type="entry name" value="Helical backbone' metal receptor"/>
    <property type="match status" value="1"/>
</dbReference>
<gene>
    <name evidence="7" type="ORF">ACFP3H_22080</name>
</gene>
<comment type="caution">
    <text evidence="7">The sequence shown here is derived from an EMBL/GenBank/DDBJ whole genome shotgun (WGS) entry which is preliminary data.</text>
</comment>
<dbReference type="PROSITE" id="PS51318">
    <property type="entry name" value="TAT"/>
    <property type="match status" value="1"/>
</dbReference>
<feature type="domain" description="Fe/B12 periplasmic-binding" evidence="6">
    <location>
        <begin position="55"/>
        <end position="316"/>
    </location>
</feature>
<evidence type="ECO:0000256" key="5">
    <source>
        <dbReference type="SAM" id="SignalP"/>
    </source>
</evidence>
<keyword evidence="4 5" id="KW-0732">Signal</keyword>
<keyword evidence="8" id="KW-1185">Reference proteome</keyword>
<dbReference type="PANTHER" id="PTHR30532">
    <property type="entry name" value="IRON III DICITRATE-BINDING PERIPLASMIC PROTEIN"/>
    <property type="match status" value="1"/>
</dbReference>
<reference evidence="8" key="1">
    <citation type="journal article" date="2019" name="Int. J. Syst. Evol. Microbiol.">
        <title>The Global Catalogue of Microorganisms (GCM) 10K type strain sequencing project: providing services to taxonomists for standard genome sequencing and annotation.</title>
        <authorList>
            <consortium name="The Broad Institute Genomics Platform"/>
            <consortium name="The Broad Institute Genome Sequencing Center for Infectious Disease"/>
            <person name="Wu L."/>
            <person name="Ma J."/>
        </authorList>
    </citation>
    <scope>NUCLEOTIDE SEQUENCE [LARGE SCALE GENOMIC DNA]</scope>
    <source>
        <strain evidence="8">CCUG 36956</strain>
    </source>
</reference>
<dbReference type="EMBL" id="JBHSQN010000015">
    <property type="protein sequence ID" value="MFC6013750.1"/>
    <property type="molecule type" value="Genomic_DNA"/>
</dbReference>
<dbReference type="InterPro" id="IPR051313">
    <property type="entry name" value="Bact_iron-sidero_bind"/>
</dbReference>
<evidence type="ECO:0000256" key="3">
    <source>
        <dbReference type="ARBA" id="ARBA00022448"/>
    </source>
</evidence>
<dbReference type="Proteomes" id="UP001596223">
    <property type="component" value="Unassembled WGS sequence"/>
</dbReference>
<evidence type="ECO:0000256" key="1">
    <source>
        <dbReference type="ARBA" id="ARBA00004196"/>
    </source>
</evidence>